<evidence type="ECO:0000256" key="5">
    <source>
        <dbReference type="ARBA" id="ARBA00022989"/>
    </source>
</evidence>
<dbReference type="InterPro" id="IPR010065">
    <property type="entry name" value="AA_ABC_transptr_permease_3TM"/>
</dbReference>
<feature type="transmembrane region" description="Helical" evidence="7">
    <location>
        <begin position="76"/>
        <end position="105"/>
    </location>
</feature>
<dbReference type="PANTHER" id="PTHR30614">
    <property type="entry name" value="MEMBRANE COMPONENT OF AMINO ACID ABC TRANSPORTER"/>
    <property type="match status" value="1"/>
</dbReference>
<comment type="similarity">
    <text evidence="7">Belongs to the binding-protein-dependent transport system permease family.</text>
</comment>
<keyword evidence="6 7" id="KW-0472">Membrane</keyword>
<dbReference type="PANTHER" id="PTHR30614:SF21">
    <property type="entry name" value="AMINO ACID ABC TRANSPORTER PERMEASE"/>
    <property type="match status" value="1"/>
</dbReference>
<evidence type="ECO:0000313" key="11">
    <source>
        <dbReference type="Proteomes" id="UP001596527"/>
    </source>
</evidence>
<sequence>MSAATPVGTIRAPRGTGASTPLFDEPGPRTLRLIRLATAVSVVALTALAVWVVHVFGENGQLAADRWHEFTAWPTWRYLIAGFLGTLRGAVGAAAIALPLGVVLALGRLSERRPVRWLCVAVIEFFRAMPLLLLVYIFFFALPRHGINPALFWQLVIPIGLCSGATLAEVFRAGILALPAGQTEAAYAVGMTHGQAMRLVVLPQATRLVLPGLLAQVVVLLKDTTLGYVVSYSELQFSAKVLVSSTGHLVQTYLLVTILYVLINLAISKAADAWGRRERRAYARAGAASTTATGIA</sequence>
<evidence type="ECO:0000256" key="6">
    <source>
        <dbReference type="ARBA" id="ARBA00023136"/>
    </source>
</evidence>
<keyword evidence="2 7" id="KW-0813">Transport</keyword>
<protein>
    <submittedName>
        <fullName evidence="10">Amino acid ABC transporter permease</fullName>
    </submittedName>
</protein>
<dbReference type="PROSITE" id="PS50928">
    <property type="entry name" value="ABC_TM1"/>
    <property type="match status" value="1"/>
</dbReference>
<feature type="transmembrane region" description="Helical" evidence="7">
    <location>
        <begin position="33"/>
        <end position="56"/>
    </location>
</feature>
<keyword evidence="5 7" id="KW-1133">Transmembrane helix</keyword>
<dbReference type="InterPro" id="IPR035906">
    <property type="entry name" value="MetI-like_sf"/>
</dbReference>
<evidence type="ECO:0000256" key="3">
    <source>
        <dbReference type="ARBA" id="ARBA00022475"/>
    </source>
</evidence>
<feature type="transmembrane region" description="Helical" evidence="7">
    <location>
        <begin position="151"/>
        <end position="171"/>
    </location>
</feature>
<evidence type="ECO:0000256" key="7">
    <source>
        <dbReference type="RuleBase" id="RU363032"/>
    </source>
</evidence>
<evidence type="ECO:0000259" key="9">
    <source>
        <dbReference type="PROSITE" id="PS50928"/>
    </source>
</evidence>
<reference evidence="11" key="1">
    <citation type="journal article" date="2019" name="Int. J. Syst. Evol. Microbiol.">
        <title>The Global Catalogue of Microorganisms (GCM) 10K type strain sequencing project: providing services to taxonomists for standard genome sequencing and annotation.</title>
        <authorList>
            <consortium name="The Broad Institute Genomics Platform"/>
            <consortium name="The Broad Institute Genome Sequencing Center for Infectious Disease"/>
            <person name="Wu L."/>
            <person name="Ma J."/>
        </authorList>
    </citation>
    <scope>NUCLEOTIDE SEQUENCE [LARGE SCALE GENOMIC DNA]</scope>
    <source>
        <strain evidence="11">CCUG 56698</strain>
    </source>
</reference>
<dbReference type="NCBIfam" id="TIGR01726">
    <property type="entry name" value="HEQRo_perm_3TM"/>
    <property type="match status" value="1"/>
</dbReference>
<dbReference type="EMBL" id="JBHTEF010000001">
    <property type="protein sequence ID" value="MFC7581595.1"/>
    <property type="molecule type" value="Genomic_DNA"/>
</dbReference>
<dbReference type="Pfam" id="PF00528">
    <property type="entry name" value="BPD_transp_1"/>
    <property type="match status" value="1"/>
</dbReference>
<dbReference type="SUPFAM" id="SSF161098">
    <property type="entry name" value="MetI-like"/>
    <property type="match status" value="1"/>
</dbReference>
<keyword evidence="4 7" id="KW-0812">Transmembrane</keyword>
<dbReference type="InterPro" id="IPR000515">
    <property type="entry name" value="MetI-like"/>
</dbReference>
<evidence type="ECO:0000256" key="1">
    <source>
        <dbReference type="ARBA" id="ARBA00004651"/>
    </source>
</evidence>
<accession>A0ABW2SP14</accession>
<evidence type="ECO:0000313" key="10">
    <source>
        <dbReference type="EMBL" id="MFC7581595.1"/>
    </source>
</evidence>
<dbReference type="RefSeq" id="WP_380975037.1">
    <property type="nucleotide sequence ID" value="NZ_JBHTEF010000001.1"/>
</dbReference>
<evidence type="ECO:0000256" key="2">
    <source>
        <dbReference type="ARBA" id="ARBA00022448"/>
    </source>
</evidence>
<dbReference type="InterPro" id="IPR043429">
    <property type="entry name" value="ArtM/GltK/GlnP/TcyL/YhdX-like"/>
</dbReference>
<feature type="domain" description="ABC transmembrane type-1" evidence="9">
    <location>
        <begin position="83"/>
        <end position="271"/>
    </location>
</feature>
<proteinExistence type="inferred from homology"/>
<organism evidence="10 11">
    <name type="scientific">Schaalia naturae</name>
    <dbReference type="NCBI Taxonomy" id="635203"/>
    <lineage>
        <taxon>Bacteria</taxon>
        <taxon>Bacillati</taxon>
        <taxon>Actinomycetota</taxon>
        <taxon>Actinomycetes</taxon>
        <taxon>Actinomycetales</taxon>
        <taxon>Actinomycetaceae</taxon>
        <taxon>Schaalia</taxon>
    </lineage>
</organism>
<dbReference type="CDD" id="cd06261">
    <property type="entry name" value="TM_PBP2"/>
    <property type="match status" value="1"/>
</dbReference>
<dbReference type="Gene3D" id="1.10.3720.10">
    <property type="entry name" value="MetI-like"/>
    <property type="match status" value="1"/>
</dbReference>
<feature type="region of interest" description="Disordered" evidence="8">
    <location>
        <begin position="1"/>
        <end position="21"/>
    </location>
</feature>
<feature type="transmembrane region" description="Helical" evidence="7">
    <location>
        <begin position="250"/>
        <end position="267"/>
    </location>
</feature>
<feature type="transmembrane region" description="Helical" evidence="7">
    <location>
        <begin position="117"/>
        <end position="139"/>
    </location>
</feature>
<gene>
    <name evidence="10" type="ORF">ACFQWG_10365</name>
</gene>
<comment type="caution">
    <text evidence="10">The sequence shown here is derived from an EMBL/GenBank/DDBJ whole genome shotgun (WGS) entry which is preliminary data.</text>
</comment>
<evidence type="ECO:0000256" key="8">
    <source>
        <dbReference type="SAM" id="MobiDB-lite"/>
    </source>
</evidence>
<comment type="subcellular location">
    <subcellularLocation>
        <location evidence="1 7">Cell membrane</location>
        <topology evidence="1 7">Multi-pass membrane protein</topology>
    </subcellularLocation>
</comment>
<keyword evidence="3" id="KW-1003">Cell membrane</keyword>
<feature type="transmembrane region" description="Helical" evidence="7">
    <location>
        <begin position="208"/>
        <end position="230"/>
    </location>
</feature>
<dbReference type="Proteomes" id="UP001596527">
    <property type="component" value="Unassembled WGS sequence"/>
</dbReference>
<name>A0ABW2SP14_9ACTO</name>
<evidence type="ECO:0000256" key="4">
    <source>
        <dbReference type="ARBA" id="ARBA00022692"/>
    </source>
</evidence>
<keyword evidence="11" id="KW-1185">Reference proteome</keyword>